<dbReference type="SMART" id="SM00849">
    <property type="entry name" value="Lactamase_B"/>
    <property type="match status" value="1"/>
</dbReference>
<dbReference type="PANTHER" id="PTHR42951">
    <property type="entry name" value="METALLO-BETA-LACTAMASE DOMAIN-CONTAINING"/>
    <property type="match status" value="1"/>
</dbReference>
<dbReference type="GO" id="GO:0016787">
    <property type="term" value="F:hydrolase activity"/>
    <property type="evidence" value="ECO:0007669"/>
    <property type="project" value="UniProtKB-KW"/>
</dbReference>
<evidence type="ECO:0000259" key="1">
    <source>
        <dbReference type="SMART" id="SM00849"/>
    </source>
</evidence>
<dbReference type="RefSeq" id="WP_128213373.1">
    <property type="nucleotide sequence ID" value="NZ_CP025746.1"/>
</dbReference>
<organism evidence="2 3">
    <name type="scientific">Clostridium manihotivorum</name>
    <dbReference type="NCBI Taxonomy" id="2320868"/>
    <lineage>
        <taxon>Bacteria</taxon>
        <taxon>Bacillati</taxon>
        <taxon>Bacillota</taxon>
        <taxon>Clostridia</taxon>
        <taxon>Eubacteriales</taxon>
        <taxon>Clostridiaceae</taxon>
        <taxon>Clostridium</taxon>
    </lineage>
</organism>
<gene>
    <name evidence="2" type="ORF">C1I91_13595</name>
</gene>
<keyword evidence="2" id="KW-0378">Hydrolase</keyword>
<dbReference type="Pfam" id="PF00753">
    <property type="entry name" value="Lactamase_B"/>
    <property type="match status" value="1"/>
</dbReference>
<dbReference type="EMBL" id="CP025746">
    <property type="protein sequence ID" value="QAA32586.1"/>
    <property type="molecule type" value="Genomic_DNA"/>
</dbReference>
<dbReference type="Proteomes" id="UP000286268">
    <property type="component" value="Chromosome"/>
</dbReference>
<keyword evidence="3" id="KW-1185">Reference proteome</keyword>
<dbReference type="InterPro" id="IPR050855">
    <property type="entry name" value="NDM-1-like"/>
</dbReference>
<dbReference type="SUPFAM" id="SSF56281">
    <property type="entry name" value="Metallo-hydrolase/oxidoreductase"/>
    <property type="match status" value="1"/>
</dbReference>
<reference evidence="2 3" key="1">
    <citation type="submission" date="2018-01" db="EMBL/GenBank/DDBJ databases">
        <title>Genome Sequencing and Assembly of Anaerobacter polyendosporus strain CT4.</title>
        <authorList>
            <person name="Tachaapaikoon C."/>
            <person name="Sutheeworapong S."/>
            <person name="Jenjaroenpun P."/>
            <person name="Wongsurawat T."/>
            <person name="Nookeaw I."/>
            <person name="Cheawchanlertfa P."/>
            <person name="Kosugi A."/>
            <person name="Cheevadhanarak S."/>
            <person name="Ratanakhanokchai K."/>
        </authorList>
    </citation>
    <scope>NUCLEOTIDE SEQUENCE [LARGE SCALE GENOMIC DNA]</scope>
    <source>
        <strain evidence="2 3">CT4</strain>
    </source>
</reference>
<dbReference type="Gene3D" id="3.60.15.10">
    <property type="entry name" value="Ribonuclease Z/Hydroxyacylglutathione hydrolase-like"/>
    <property type="match status" value="1"/>
</dbReference>
<dbReference type="AlphaFoldDB" id="A0A3R5QU52"/>
<evidence type="ECO:0000313" key="2">
    <source>
        <dbReference type="EMBL" id="QAA32586.1"/>
    </source>
</evidence>
<name>A0A3R5QU52_9CLOT</name>
<dbReference type="InterPro" id="IPR036866">
    <property type="entry name" value="RibonucZ/Hydroxyglut_hydro"/>
</dbReference>
<evidence type="ECO:0000313" key="3">
    <source>
        <dbReference type="Proteomes" id="UP000286268"/>
    </source>
</evidence>
<dbReference type="OrthoDB" id="9761531at2"/>
<dbReference type="PANTHER" id="PTHR42951:SF4">
    <property type="entry name" value="ACYL-COENZYME A THIOESTERASE MBLAC2"/>
    <property type="match status" value="1"/>
</dbReference>
<dbReference type="KEGG" id="cmah:C1I91_13595"/>
<accession>A0A3R5QU52</accession>
<sequence>MEITKVGSRGELFTFYDIGIATNVYVIYGQRHVYIIDTYLGPEVMQRINEHIEKVAGNKSKVIINTHSHWDHIWGNCIYASDLIIAYKRCRELIEEEGLAELEKYRQYEKGKVQIVYPNMTFTDKIYFEEDSIMLYYTPGHTDDCISVIDKTDKVLYAGDNIESPIPYLSSIHLDKYVDTLKEYLNKEVDIVIGGHTGIEDKRLVEENLEYVSKVLKDEVIEISSKEFEENHKVNLDFIKNCTKAQ</sequence>
<dbReference type="InterPro" id="IPR001279">
    <property type="entry name" value="Metallo-B-lactamas"/>
</dbReference>
<proteinExistence type="predicted"/>
<feature type="domain" description="Metallo-beta-lactamase" evidence="1">
    <location>
        <begin position="21"/>
        <end position="196"/>
    </location>
</feature>
<protein>
    <submittedName>
        <fullName evidence="2">Zn-dependent hydrolase</fullName>
    </submittedName>
</protein>